<keyword evidence="3 6" id="KW-1133">Transmembrane helix</keyword>
<sequence>MNENEVAEMQDEAGEKKDAVDTVREMNDETKSSRLERGEEEKARERSRLRAAAVFEIIRREGQGELARGFPALWWSGLAAGLSIGFSVLAEAFLAAHLPDEPWKPLVDNLGYSVGFLIVILGRQQLFTENTLTAVLPFISRGGHVWWLVLLRLWGIVLAANLIGCMIFAYFISQSGVLPPEVARAVTEIGEHMMTNTPSEMFLKGIVAGWLIAALVWMMPSAEGSEFWIITLMTYLIALGDFTHVIAGSAEAFYLFFEGRVGLADVFGGFLLPTLAGNVFGGTVLFAVVAYAQVREEIAKER</sequence>
<dbReference type="PANTHER" id="PTHR30520:SF2">
    <property type="entry name" value="INNER MEMBRANE PROTEIN YFDC"/>
    <property type="match status" value="1"/>
</dbReference>
<dbReference type="GO" id="GO:0015499">
    <property type="term" value="F:formate transmembrane transporter activity"/>
    <property type="evidence" value="ECO:0007669"/>
    <property type="project" value="TreeGrafter"/>
</dbReference>
<feature type="transmembrane region" description="Helical" evidence="6">
    <location>
        <begin position="110"/>
        <end position="128"/>
    </location>
</feature>
<feature type="transmembrane region" description="Helical" evidence="6">
    <location>
        <begin position="267"/>
        <end position="292"/>
    </location>
</feature>
<feature type="region of interest" description="Disordered" evidence="5">
    <location>
        <begin position="1"/>
        <end position="42"/>
    </location>
</feature>
<evidence type="ECO:0000256" key="3">
    <source>
        <dbReference type="ARBA" id="ARBA00022989"/>
    </source>
</evidence>
<keyword evidence="2 6" id="KW-0812">Transmembrane</keyword>
<dbReference type="Gene3D" id="1.20.1080.10">
    <property type="entry name" value="Glycerol uptake facilitator protein"/>
    <property type="match status" value="1"/>
</dbReference>
<proteinExistence type="predicted"/>
<feature type="transmembrane region" description="Helical" evidence="6">
    <location>
        <begin position="72"/>
        <end position="98"/>
    </location>
</feature>
<dbReference type="EMBL" id="LN829119">
    <property type="protein sequence ID" value="CPR20139.1"/>
    <property type="molecule type" value="Genomic_DNA"/>
</dbReference>
<accession>A0A0D6JHC5</accession>
<dbReference type="Pfam" id="PF01226">
    <property type="entry name" value="Form_Nir_trans"/>
    <property type="match status" value="1"/>
</dbReference>
<dbReference type="GO" id="GO:0005886">
    <property type="term" value="C:plasma membrane"/>
    <property type="evidence" value="ECO:0007669"/>
    <property type="project" value="TreeGrafter"/>
</dbReference>
<keyword evidence="4 6" id="KW-0472">Membrane</keyword>
<feature type="transmembrane region" description="Helical" evidence="6">
    <location>
        <begin position="201"/>
        <end position="220"/>
    </location>
</feature>
<name>A0A0D6JHC5_9HYPH</name>
<comment type="subcellular location">
    <subcellularLocation>
        <location evidence="1">Membrane</location>
        <topology evidence="1">Multi-pass membrane protein</topology>
    </subcellularLocation>
</comment>
<dbReference type="RefSeq" id="WP_197540864.1">
    <property type="nucleotide sequence ID" value="NZ_LN829118.1"/>
</dbReference>
<dbReference type="InterPro" id="IPR000292">
    <property type="entry name" value="For/NO2_transpt"/>
</dbReference>
<protein>
    <submittedName>
        <fullName evidence="7">Inner membrane protein YfdC</fullName>
    </submittedName>
</protein>
<evidence type="ECO:0000256" key="5">
    <source>
        <dbReference type="SAM" id="MobiDB-lite"/>
    </source>
</evidence>
<feature type="compositionally biased region" description="Basic and acidic residues" evidence="5">
    <location>
        <begin position="13"/>
        <end position="42"/>
    </location>
</feature>
<dbReference type="KEGG" id="fil:BN1229_v1_3450"/>
<keyword evidence="8" id="KW-1185">Reference proteome</keyword>
<dbReference type="KEGG" id="fiy:BN1229_v1_2473"/>
<dbReference type="InterPro" id="IPR023271">
    <property type="entry name" value="Aquaporin-like"/>
</dbReference>
<evidence type="ECO:0000313" key="8">
    <source>
        <dbReference type="Proteomes" id="UP000033187"/>
    </source>
</evidence>
<evidence type="ECO:0000256" key="6">
    <source>
        <dbReference type="SAM" id="Phobius"/>
    </source>
</evidence>
<reference evidence="8" key="1">
    <citation type="submission" date="2015-02" db="EMBL/GenBank/DDBJ databases">
        <authorList>
            <person name="Chooi Y.-H."/>
        </authorList>
    </citation>
    <scope>NUCLEOTIDE SEQUENCE [LARGE SCALE GENOMIC DNA]</scope>
    <source>
        <strain evidence="8">strain Y</strain>
    </source>
</reference>
<feature type="transmembrane region" description="Helical" evidence="6">
    <location>
        <begin position="227"/>
        <end position="247"/>
    </location>
</feature>
<dbReference type="AlphaFoldDB" id="A0A0D6JHC5"/>
<organism evidence="7 8">
    <name type="scientific">Candidatus Filomicrobium marinum</name>
    <dbReference type="NCBI Taxonomy" id="1608628"/>
    <lineage>
        <taxon>Bacteria</taxon>
        <taxon>Pseudomonadati</taxon>
        <taxon>Pseudomonadota</taxon>
        <taxon>Alphaproteobacteria</taxon>
        <taxon>Hyphomicrobiales</taxon>
        <taxon>Hyphomicrobiaceae</taxon>
        <taxon>Filomicrobium</taxon>
    </lineage>
</organism>
<evidence type="ECO:0000256" key="1">
    <source>
        <dbReference type="ARBA" id="ARBA00004141"/>
    </source>
</evidence>
<evidence type="ECO:0000256" key="2">
    <source>
        <dbReference type="ARBA" id="ARBA00022692"/>
    </source>
</evidence>
<dbReference type="Proteomes" id="UP000033187">
    <property type="component" value="Chromosome 1"/>
</dbReference>
<feature type="compositionally biased region" description="Acidic residues" evidence="5">
    <location>
        <begin position="1"/>
        <end position="12"/>
    </location>
</feature>
<feature type="transmembrane region" description="Helical" evidence="6">
    <location>
        <begin position="149"/>
        <end position="172"/>
    </location>
</feature>
<dbReference type="PANTHER" id="PTHR30520">
    <property type="entry name" value="FORMATE TRANSPORTER-RELATED"/>
    <property type="match status" value="1"/>
</dbReference>
<evidence type="ECO:0000313" key="7">
    <source>
        <dbReference type="EMBL" id="CPR20139.1"/>
    </source>
</evidence>
<evidence type="ECO:0000256" key="4">
    <source>
        <dbReference type="ARBA" id="ARBA00023136"/>
    </source>
</evidence>
<gene>
    <name evidence="7" type="primary">yfdC</name>
    <name evidence="7" type="ORF">YBN1229_v1_2473</name>
</gene>